<keyword evidence="2 4" id="KW-0378">Hydrolase</keyword>
<dbReference type="EC" id="3.7.1.3" evidence="4"/>
<proteinExistence type="predicted"/>
<keyword evidence="1" id="KW-0662">Pyridine nucleotide biosynthesis</keyword>
<reference evidence="4 5" key="1">
    <citation type="submission" date="2015-09" db="EMBL/GenBank/DDBJ databases">
        <title>Sorangium comparison.</title>
        <authorList>
            <person name="Zaburannyi N."/>
            <person name="Bunk B."/>
            <person name="Overmann J."/>
            <person name="Mueller R."/>
        </authorList>
    </citation>
    <scope>NUCLEOTIDE SEQUENCE [LARGE SCALE GENOMIC DNA]</scope>
    <source>
        <strain evidence="4 5">So ceGT47</strain>
    </source>
</reference>
<organism evidence="4 5">
    <name type="scientific">Sorangium cellulosum</name>
    <name type="common">Polyangium cellulosum</name>
    <dbReference type="NCBI Taxonomy" id="56"/>
    <lineage>
        <taxon>Bacteria</taxon>
        <taxon>Pseudomonadati</taxon>
        <taxon>Myxococcota</taxon>
        <taxon>Polyangia</taxon>
        <taxon>Polyangiales</taxon>
        <taxon>Polyangiaceae</taxon>
        <taxon>Sorangium</taxon>
    </lineage>
</organism>
<dbReference type="InterPro" id="IPR010111">
    <property type="entry name" value="Kynureninase"/>
</dbReference>
<keyword evidence="3" id="KW-0663">Pyridoxal phosphate</keyword>
<dbReference type="GO" id="GO:0006569">
    <property type="term" value="P:L-tryptophan catabolic process"/>
    <property type="evidence" value="ECO:0007669"/>
    <property type="project" value="InterPro"/>
</dbReference>
<dbReference type="InterPro" id="IPR015422">
    <property type="entry name" value="PyrdxlP-dep_Trfase_small"/>
</dbReference>
<dbReference type="Gene3D" id="3.40.640.10">
    <property type="entry name" value="Type I PLP-dependent aspartate aminotransferase-like (Major domain)"/>
    <property type="match status" value="1"/>
</dbReference>
<dbReference type="EMBL" id="CP012670">
    <property type="protein sequence ID" value="AUX22216.1"/>
    <property type="molecule type" value="Genomic_DNA"/>
</dbReference>
<dbReference type="AlphaFoldDB" id="A0A4P2Q014"/>
<dbReference type="GO" id="GO:0009435">
    <property type="term" value="P:NAD+ biosynthetic process"/>
    <property type="evidence" value="ECO:0007669"/>
    <property type="project" value="InterPro"/>
</dbReference>
<protein>
    <submittedName>
        <fullName evidence="4">Kynureninase</fullName>
        <ecNumber evidence="4">3.7.1.3</ecNumber>
    </submittedName>
</protein>
<sequence>MRPDAEKGSSFDLDALRAAYSRFLAPAPDGAPRILLTGHSHQAWPDVARDALAACFDDAARLVDGKWDAVVLPKLAAVGEAILERMGFDRGDAIAFGQNTHELVFRLITALPRRERQRIVTTQGEFHSLRRQLARLAEEGVEVAWVSVEPRATLADRLLAALTPGTSMLAVSAVLFESATVVPRLDEIVARAVEVGAVPLVDAYHAFNVVPIAWGRAAPHVFATAGGYKYGAMGEGICWLRVPRDCALRPVFTGWFADFGSLSSGDGTVAYAPGGARFAGATFDPSALYRAAAALEHWERFGLTVPRLRAISLRQTGRILEHLDAAGLGGDVVSPREPERRAGFVAVRSSTAGDVVERLRARRVLVDARRDVLRVGPAPYLTDAEIDQGVAALVDELRR</sequence>
<gene>
    <name evidence="4" type="ORF">SOCEGT47_027170</name>
</gene>
<evidence type="ECO:0000256" key="1">
    <source>
        <dbReference type="ARBA" id="ARBA00022642"/>
    </source>
</evidence>
<dbReference type="SUPFAM" id="SSF53383">
    <property type="entry name" value="PLP-dependent transferases"/>
    <property type="match status" value="1"/>
</dbReference>
<evidence type="ECO:0000256" key="3">
    <source>
        <dbReference type="ARBA" id="ARBA00022898"/>
    </source>
</evidence>
<evidence type="ECO:0000256" key="2">
    <source>
        <dbReference type="ARBA" id="ARBA00022801"/>
    </source>
</evidence>
<dbReference type="InterPro" id="IPR015424">
    <property type="entry name" value="PyrdxlP-dep_Trfase"/>
</dbReference>
<accession>A0A4P2Q014</accession>
<evidence type="ECO:0000313" key="5">
    <source>
        <dbReference type="Proteomes" id="UP000295781"/>
    </source>
</evidence>
<dbReference type="GO" id="GO:0030429">
    <property type="term" value="F:kynureninase activity"/>
    <property type="evidence" value="ECO:0007669"/>
    <property type="project" value="UniProtKB-EC"/>
</dbReference>
<dbReference type="InterPro" id="IPR015421">
    <property type="entry name" value="PyrdxlP-dep_Trfase_major"/>
</dbReference>
<dbReference type="Pfam" id="PF22580">
    <property type="entry name" value="KYNU_C"/>
    <property type="match status" value="1"/>
</dbReference>
<dbReference type="PANTHER" id="PTHR43586">
    <property type="entry name" value="CYSTEINE DESULFURASE"/>
    <property type="match status" value="1"/>
</dbReference>
<dbReference type="OrthoDB" id="5501089at2"/>
<name>A0A4P2Q014_SORCE</name>
<dbReference type="GO" id="GO:0005737">
    <property type="term" value="C:cytoplasm"/>
    <property type="evidence" value="ECO:0007669"/>
    <property type="project" value="InterPro"/>
</dbReference>
<dbReference type="GO" id="GO:0030170">
    <property type="term" value="F:pyridoxal phosphate binding"/>
    <property type="evidence" value="ECO:0007669"/>
    <property type="project" value="InterPro"/>
</dbReference>
<dbReference type="Gene3D" id="3.90.1150.10">
    <property type="entry name" value="Aspartate Aminotransferase, domain 1"/>
    <property type="match status" value="1"/>
</dbReference>
<evidence type="ECO:0000313" key="4">
    <source>
        <dbReference type="EMBL" id="AUX22216.1"/>
    </source>
</evidence>
<dbReference type="RefSeq" id="WP_129347416.1">
    <property type="nucleotide sequence ID" value="NZ_CP012670.1"/>
</dbReference>
<dbReference type="Proteomes" id="UP000295781">
    <property type="component" value="Chromosome"/>
</dbReference>